<dbReference type="AlphaFoldDB" id="A0A380CRB0"/>
<protein>
    <recommendedName>
        <fullName evidence="3">Transposase</fullName>
    </recommendedName>
</protein>
<gene>
    <name evidence="1" type="ORF">NCTC11388_03943</name>
</gene>
<evidence type="ECO:0000313" key="2">
    <source>
        <dbReference type="Proteomes" id="UP000254893"/>
    </source>
</evidence>
<proteinExistence type="predicted"/>
<reference evidence="1 2" key="1">
    <citation type="submission" date="2018-06" db="EMBL/GenBank/DDBJ databases">
        <authorList>
            <consortium name="Pathogen Informatics"/>
            <person name="Doyle S."/>
        </authorList>
    </citation>
    <scope>NUCLEOTIDE SEQUENCE [LARGE SCALE GENOMIC DNA]</scope>
    <source>
        <strain evidence="1 2">NCTC11388</strain>
    </source>
</reference>
<evidence type="ECO:0008006" key="3">
    <source>
        <dbReference type="Google" id="ProtNLM"/>
    </source>
</evidence>
<sequence>MQTILTTQFKNDVVAALLAQRNNYIGTDKAYATSWDINESVFSRLKKR</sequence>
<organism evidence="1 2">
    <name type="scientific">Sphingobacterium spiritivorum</name>
    <name type="common">Flavobacterium spiritivorum</name>
    <dbReference type="NCBI Taxonomy" id="258"/>
    <lineage>
        <taxon>Bacteria</taxon>
        <taxon>Pseudomonadati</taxon>
        <taxon>Bacteroidota</taxon>
        <taxon>Sphingobacteriia</taxon>
        <taxon>Sphingobacteriales</taxon>
        <taxon>Sphingobacteriaceae</taxon>
        <taxon>Sphingobacterium</taxon>
    </lineage>
</organism>
<name>A0A380CRB0_SPHSI</name>
<evidence type="ECO:0000313" key="1">
    <source>
        <dbReference type="EMBL" id="SUJ26379.1"/>
    </source>
</evidence>
<accession>A0A380CRB0</accession>
<dbReference type="EMBL" id="UGYW01000002">
    <property type="protein sequence ID" value="SUJ26379.1"/>
    <property type="molecule type" value="Genomic_DNA"/>
</dbReference>
<dbReference type="Proteomes" id="UP000254893">
    <property type="component" value="Unassembled WGS sequence"/>
</dbReference>